<proteinExistence type="predicted"/>
<protein>
    <submittedName>
        <fullName evidence="1">Uncharacterized protein</fullName>
    </submittedName>
</protein>
<evidence type="ECO:0000313" key="1">
    <source>
        <dbReference type="EMBL" id="CAE7210505.1"/>
    </source>
</evidence>
<evidence type="ECO:0000313" key="2">
    <source>
        <dbReference type="Proteomes" id="UP000663827"/>
    </source>
</evidence>
<reference evidence="1" key="1">
    <citation type="submission" date="2021-01" db="EMBL/GenBank/DDBJ databases">
        <authorList>
            <person name="Kaushik A."/>
        </authorList>
    </citation>
    <scope>NUCLEOTIDE SEQUENCE</scope>
    <source>
        <strain evidence="1">AG5</strain>
    </source>
</reference>
<dbReference type="EMBL" id="CAJNJQ010004387">
    <property type="protein sequence ID" value="CAE7210505.1"/>
    <property type="molecule type" value="Genomic_DNA"/>
</dbReference>
<dbReference type="AlphaFoldDB" id="A0A8H3I142"/>
<organism evidence="1 2">
    <name type="scientific">Rhizoctonia solani</name>
    <dbReference type="NCBI Taxonomy" id="456999"/>
    <lineage>
        <taxon>Eukaryota</taxon>
        <taxon>Fungi</taxon>
        <taxon>Dikarya</taxon>
        <taxon>Basidiomycota</taxon>
        <taxon>Agaricomycotina</taxon>
        <taxon>Agaricomycetes</taxon>
        <taxon>Cantharellales</taxon>
        <taxon>Ceratobasidiaceae</taxon>
        <taxon>Rhizoctonia</taxon>
    </lineage>
</organism>
<gene>
    <name evidence="1" type="ORF">RDB_LOCUS151483</name>
</gene>
<accession>A0A8H3I142</accession>
<name>A0A8H3I142_9AGAM</name>
<comment type="caution">
    <text evidence="1">The sequence shown here is derived from an EMBL/GenBank/DDBJ whole genome shotgun (WGS) entry which is preliminary data.</text>
</comment>
<sequence length="106" mass="12055">METLRVTRQQTTREDPICSGQDLSCTGWWSGTFCPLAYSALGLPLPVACFQPSIVIWHSRWLSDRRKCLFIPYLPHIHQFCAYAWSTPGNLQGLRASWSPSVSRRG</sequence>
<dbReference type="Proteomes" id="UP000663827">
    <property type="component" value="Unassembled WGS sequence"/>
</dbReference>